<proteinExistence type="predicted"/>
<evidence type="ECO:0000313" key="2">
    <source>
        <dbReference type="Proteomes" id="UP000027195"/>
    </source>
</evidence>
<accession>A0A067LVV5</accession>
<reference evidence="2" key="1">
    <citation type="journal article" date="2014" name="Proc. Natl. Acad. Sci. U.S.A.">
        <title>Extensive sampling of basidiomycete genomes demonstrates inadequacy of the white-rot/brown-rot paradigm for wood decay fungi.</title>
        <authorList>
            <person name="Riley R."/>
            <person name="Salamov A.A."/>
            <person name="Brown D.W."/>
            <person name="Nagy L.G."/>
            <person name="Floudas D."/>
            <person name="Held B.W."/>
            <person name="Levasseur A."/>
            <person name="Lombard V."/>
            <person name="Morin E."/>
            <person name="Otillar R."/>
            <person name="Lindquist E.A."/>
            <person name="Sun H."/>
            <person name="LaButti K.M."/>
            <person name="Schmutz J."/>
            <person name="Jabbour D."/>
            <person name="Luo H."/>
            <person name="Baker S.E."/>
            <person name="Pisabarro A.G."/>
            <person name="Walton J.D."/>
            <person name="Blanchette R.A."/>
            <person name="Henrissat B."/>
            <person name="Martin F."/>
            <person name="Cullen D."/>
            <person name="Hibbett D.S."/>
            <person name="Grigoriev I.V."/>
        </authorList>
    </citation>
    <scope>NUCLEOTIDE SEQUENCE [LARGE SCALE GENOMIC DNA]</scope>
    <source>
        <strain evidence="2">FD-172 SS1</strain>
    </source>
</reference>
<gene>
    <name evidence="1" type="ORF">BOTBODRAFT_38787</name>
</gene>
<sequence length="100" mass="10269">ACSNHPPLEALLIGLVVIAVAADSFWIQCGNVNASGIQQAFQHYVTSGASENVKAAVLKAFSQPIGSYSTQACNTMLLQIIMDNHIGSPDAGQPSGSGPA</sequence>
<dbReference type="EMBL" id="KL198106">
    <property type="protein sequence ID" value="KDQ07488.1"/>
    <property type="molecule type" value="Genomic_DNA"/>
</dbReference>
<protein>
    <submittedName>
        <fullName evidence="1">Uncharacterized protein</fullName>
    </submittedName>
</protein>
<dbReference type="InParanoid" id="A0A067LVV5"/>
<evidence type="ECO:0000313" key="1">
    <source>
        <dbReference type="EMBL" id="KDQ07488.1"/>
    </source>
</evidence>
<keyword evidence="2" id="KW-1185">Reference proteome</keyword>
<organism evidence="1 2">
    <name type="scientific">Botryobasidium botryosum (strain FD-172 SS1)</name>
    <dbReference type="NCBI Taxonomy" id="930990"/>
    <lineage>
        <taxon>Eukaryota</taxon>
        <taxon>Fungi</taxon>
        <taxon>Dikarya</taxon>
        <taxon>Basidiomycota</taxon>
        <taxon>Agaricomycotina</taxon>
        <taxon>Agaricomycetes</taxon>
        <taxon>Cantharellales</taxon>
        <taxon>Botryobasidiaceae</taxon>
        <taxon>Botryobasidium</taxon>
    </lineage>
</organism>
<dbReference type="AlphaFoldDB" id="A0A067LVV5"/>
<dbReference type="Proteomes" id="UP000027195">
    <property type="component" value="Unassembled WGS sequence"/>
</dbReference>
<name>A0A067LVV5_BOTB1</name>
<dbReference type="HOGENOM" id="CLU_126089_1_0_1"/>
<feature type="non-terminal residue" evidence="1">
    <location>
        <position position="1"/>
    </location>
</feature>